<dbReference type="eggNOG" id="ENOG502QT45">
    <property type="taxonomic scope" value="Eukaryota"/>
</dbReference>
<feature type="transmembrane region" description="Helical" evidence="4">
    <location>
        <begin position="428"/>
        <end position="446"/>
    </location>
</feature>
<dbReference type="Proteomes" id="UP000018144">
    <property type="component" value="Unassembled WGS sequence"/>
</dbReference>
<name>U4L127_PYROM</name>
<feature type="transmembrane region" description="Helical" evidence="4">
    <location>
        <begin position="553"/>
        <end position="574"/>
    </location>
</feature>
<dbReference type="Pfam" id="PF20684">
    <property type="entry name" value="Fung_rhodopsin"/>
    <property type="match status" value="1"/>
</dbReference>
<dbReference type="OMA" id="AFMWSAV"/>
<dbReference type="EMBL" id="HF935384">
    <property type="protein sequence ID" value="CCX07968.1"/>
    <property type="molecule type" value="Genomic_DNA"/>
</dbReference>
<feature type="transmembrane region" description="Helical" evidence="4">
    <location>
        <begin position="206"/>
        <end position="227"/>
    </location>
</feature>
<feature type="transmembrane region" description="Helical" evidence="4">
    <location>
        <begin position="83"/>
        <end position="105"/>
    </location>
</feature>
<sequence length="822" mass="91158">MPPGSIGIGSTRRQLIQGVSIALGVLSLVVLILRFVSKHCVQRRVSIDDWFMLGAWEPAFALIKVSVLLYYQRLFRDYKTLKRLSWCIMFVIVVGAFVLTMLVVFQCRPFHIVLIAHNQRINPGHWKCLDVVRLVYAAAPLQIITDFAVILLPMPILSGLQLPRKQKAMLMLIFGAGGFVAVLQVIRAYYFQIASQAPDFAWPDTISFLWAEITVFVGVLAASTPMLKPLIRYLPWRCGCMMDGYKSVGPDASEDTRRVRRASTQPVLHDIQYAGPDRMEVMPEMQEVLAMPPTAFGASNTSTISSFAGSGISSGISSVTRPERAELAVDVLRSMQEEDEEDMNPHNRGSVGSLGDSTTVQDSAPPPLRDEEKRWLETHPGTKVWPLLMLMGGPFFMWGMSHGLINVMFKKFEAIRGMDEHEAIGMTVAYWGMYAVTPLTWGGYLLRHYGFRMTLAIGLFIYSVGCMCYWPSAAQHSYPGIVVSVTVVGVGCSTMEVAANPFVALYGPPEYAEIRLNILQGVQAIGGLVPLLIQTPLFYASKDSLSWYILRDIQWTFLACSFAAFLLAGIFCCIHLPEFRDPVPEFRQSSKRLFATNFAPAFILALFTLMLYVGSQEIFAYFDRNMLVDGLQNSNTNGLAFKKIGWAMLTFGRFLSAFLLCFIRPSFLLLVFTLGLVVTAAVTMTTHIQLANAAFMLNQFFQSTIWPTIFCLALRGTGKDVVTASSYLVAMTVGAVFLSPSFNGICDIRGPKIAVGLTVATFSVMVAYPVVLALSGRERERVRRKPVVVVREKRASGVGSFSHVERVGSGSTLENGGREVWQ</sequence>
<evidence type="ECO:0000256" key="2">
    <source>
        <dbReference type="ARBA" id="ARBA00022475"/>
    </source>
</evidence>
<gene>
    <name evidence="6" type="ORF">PCON_07557</name>
</gene>
<feature type="transmembrane region" description="Helical" evidence="4">
    <location>
        <begin position="721"/>
        <end position="741"/>
    </location>
</feature>
<dbReference type="InterPro" id="IPR036259">
    <property type="entry name" value="MFS_trans_sf"/>
</dbReference>
<feature type="transmembrane region" description="Helical" evidence="4">
    <location>
        <begin position="15"/>
        <end position="35"/>
    </location>
</feature>
<dbReference type="AlphaFoldDB" id="U4L127"/>
<organism evidence="6 7">
    <name type="scientific">Pyronema omphalodes (strain CBS 100304)</name>
    <name type="common">Pyronema confluens</name>
    <dbReference type="NCBI Taxonomy" id="1076935"/>
    <lineage>
        <taxon>Eukaryota</taxon>
        <taxon>Fungi</taxon>
        <taxon>Dikarya</taxon>
        <taxon>Ascomycota</taxon>
        <taxon>Pezizomycotina</taxon>
        <taxon>Pezizomycetes</taxon>
        <taxon>Pezizales</taxon>
        <taxon>Pyronemataceae</taxon>
        <taxon>Pyronema</taxon>
    </lineage>
</organism>
<feature type="transmembrane region" description="Helical" evidence="4">
    <location>
        <begin position="753"/>
        <end position="775"/>
    </location>
</feature>
<evidence type="ECO:0000259" key="5">
    <source>
        <dbReference type="Pfam" id="PF20684"/>
    </source>
</evidence>
<evidence type="ECO:0000313" key="6">
    <source>
        <dbReference type="EMBL" id="CCX07968.1"/>
    </source>
</evidence>
<feature type="domain" description="Rhodopsin" evidence="5">
    <location>
        <begin position="58"/>
        <end position="232"/>
    </location>
</feature>
<dbReference type="InterPro" id="IPR011701">
    <property type="entry name" value="MFS"/>
</dbReference>
<feature type="transmembrane region" description="Helical" evidence="4">
    <location>
        <begin position="384"/>
        <end position="408"/>
    </location>
</feature>
<evidence type="ECO:0000313" key="7">
    <source>
        <dbReference type="Proteomes" id="UP000018144"/>
    </source>
</evidence>
<dbReference type="GO" id="GO:0005886">
    <property type="term" value="C:plasma membrane"/>
    <property type="evidence" value="ECO:0007669"/>
    <property type="project" value="UniProtKB-SubCell"/>
</dbReference>
<proteinExistence type="predicted"/>
<dbReference type="OrthoDB" id="546893at2759"/>
<dbReference type="Gene3D" id="1.20.1250.20">
    <property type="entry name" value="MFS general substrate transporter like domains"/>
    <property type="match status" value="2"/>
</dbReference>
<feature type="transmembrane region" description="Helical" evidence="4">
    <location>
        <begin position="644"/>
        <end position="662"/>
    </location>
</feature>
<dbReference type="Pfam" id="PF07690">
    <property type="entry name" value="MFS_1"/>
    <property type="match status" value="1"/>
</dbReference>
<feature type="transmembrane region" description="Helical" evidence="4">
    <location>
        <begin position="518"/>
        <end position="541"/>
    </location>
</feature>
<evidence type="ECO:0000256" key="1">
    <source>
        <dbReference type="ARBA" id="ARBA00004429"/>
    </source>
</evidence>
<accession>U4L127</accession>
<dbReference type="InterPro" id="IPR050375">
    <property type="entry name" value="MFS_TsgA-like"/>
</dbReference>
<dbReference type="InterPro" id="IPR049326">
    <property type="entry name" value="Rhodopsin_dom_fungi"/>
</dbReference>
<feature type="transmembrane region" description="Helical" evidence="4">
    <location>
        <begin position="667"/>
        <end position="688"/>
    </location>
</feature>
<evidence type="ECO:0000256" key="3">
    <source>
        <dbReference type="SAM" id="MobiDB-lite"/>
    </source>
</evidence>
<dbReference type="PANTHER" id="PTHR43702">
    <property type="entry name" value="L-FUCOSE-PROTON SYMPORTER"/>
    <property type="match status" value="1"/>
</dbReference>
<feature type="transmembrane region" description="Helical" evidence="4">
    <location>
        <begin position="168"/>
        <end position="186"/>
    </location>
</feature>
<feature type="transmembrane region" description="Helical" evidence="4">
    <location>
        <begin position="134"/>
        <end position="156"/>
    </location>
</feature>
<dbReference type="PANTHER" id="PTHR43702:SF13">
    <property type="entry name" value="MONOSACCHARIDE TRANSPORTER, PUTATIVE (AFU_ORTHOLOGUE AFUA_4G06630)-RELATED"/>
    <property type="match status" value="1"/>
</dbReference>
<evidence type="ECO:0000256" key="4">
    <source>
        <dbReference type="SAM" id="Phobius"/>
    </source>
</evidence>
<feature type="transmembrane region" description="Helical" evidence="4">
    <location>
        <begin position="694"/>
        <end position="714"/>
    </location>
</feature>
<protein>
    <submittedName>
        <fullName evidence="6">Similar to Glucose/galactose transporter acc. no. Q2YIJ8</fullName>
    </submittedName>
</protein>
<keyword evidence="7" id="KW-1185">Reference proteome</keyword>
<feature type="transmembrane region" description="Helical" evidence="4">
    <location>
        <begin position="478"/>
        <end position="506"/>
    </location>
</feature>
<feature type="region of interest" description="Disordered" evidence="3">
    <location>
        <begin position="336"/>
        <end position="368"/>
    </location>
</feature>
<dbReference type="SUPFAM" id="SSF103473">
    <property type="entry name" value="MFS general substrate transporter"/>
    <property type="match status" value="1"/>
</dbReference>
<feature type="transmembrane region" description="Helical" evidence="4">
    <location>
        <begin position="453"/>
        <end position="472"/>
    </location>
</feature>
<feature type="transmembrane region" description="Helical" evidence="4">
    <location>
        <begin position="594"/>
        <end position="613"/>
    </location>
</feature>
<dbReference type="STRING" id="1076935.U4L127"/>
<keyword evidence="4" id="KW-1133">Transmembrane helix</keyword>
<keyword evidence="2" id="KW-1003">Cell membrane</keyword>
<keyword evidence="4" id="KW-0812">Transmembrane</keyword>
<comment type="subcellular location">
    <subcellularLocation>
        <location evidence="1">Cell inner membrane</location>
        <topology evidence="1">Multi-pass membrane protein</topology>
    </subcellularLocation>
</comment>
<reference evidence="6 7" key="1">
    <citation type="journal article" date="2013" name="PLoS Genet.">
        <title>The genome and development-dependent transcriptomes of Pyronema confluens: a window into fungal evolution.</title>
        <authorList>
            <person name="Traeger S."/>
            <person name="Altegoer F."/>
            <person name="Freitag M."/>
            <person name="Gabaldon T."/>
            <person name="Kempken F."/>
            <person name="Kumar A."/>
            <person name="Marcet-Houben M."/>
            <person name="Poggeler S."/>
            <person name="Stajich J.E."/>
            <person name="Nowrousian M."/>
        </authorList>
    </citation>
    <scope>NUCLEOTIDE SEQUENCE [LARGE SCALE GENOMIC DNA]</scope>
    <source>
        <strain evidence="7">CBS 100304</strain>
        <tissue evidence="6">Vegetative mycelium</tissue>
    </source>
</reference>
<keyword evidence="4" id="KW-0472">Membrane</keyword>
<dbReference type="GO" id="GO:0022857">
    <property type="term" value="F:transmembrane transporter activity"/>
    <property type="evidence" value="ECO:0007669"/>
    <property type="project" value="InterPro"/>
</dbReference>